<dbReference type="AlphaFoldDB" id="A0A934RBG0"/>
<dbReference type="Proteomes" id="UP000658278">
    <property type="component" value="Unassembled WGS sequence"/>
</dbReference>
<feature type="domain" description="Acetyl xylan esterase" evidence="3">
    <location>
        <begin position="65"/>
        <end position="211"/>
    </location>
</feature>
<evidence type="ECO:0000256" key="2">
    <source>
        <dbReference type="SAM" id="SignalP"/>
    </source>
</evidence>
<name>A0A934RBG0_9BACT</name>
<dbReference type="InterPro" id="IPR008391">
    <property type="entry name" value="AXE1_dom"/>
</dbReference>
<dbReference type="InterPro" id="IPR050261">
    <property type="entry name" value="FrsA_esterase"/>
</dbReference>
<keyword evidence="2" id="KW-0732">Signal</keyword>
<evidence type="ECO:0000259" key="3">
    <source>
        <dbReference type="Pfam" id="PF05448"/>
    </source>
</evidence>
<organism evidence="4 5">
    <name type="scientific">Haloferula rosea</name>
    <dbReference type="NCBI Taxonomy" id="490093"/>
    <lineage>
        <taxon>Bacteria</taxon>
        <taxon>Pseudomonadati</taxon>
        <taxon>Verrucomicrobiota</taxon>
        <taxon>Verrucomicrobiia</taxon>
        <taxon>Verrucomicrobiales</taxon>
        <taxon>Verrucomicrobiaceae</taxon>
        <taxon>Haloferula</taxon>
    </lineage>
</organism>
<proteinExistence type="predicted"/>
<sequence>MIRRCIQLGIAWAIGPLAAPAAEAPDPSLLERLDPLVFEVPAVHSHSSHDRGSVKAVFFDSVPHDGKKKRVFAYLGIPESDKPVPGMVLVHGGGGTAFYEWVKLWNDRGYAAIAMDLEGHLPKDAATGRGRLSHDHSGPSRVGRFGDAERPLEAQWMYHAVSDIFVAHTLLASLPEVDADRIGMTGISWGGILSSLVSGIDARYKCAIPVYGCGYLYESHGHFSSVRTEAEKFWDPARHFANGTVPTLWVNGDGDGHFSVNTTSKSFDVTSDHAWLSIHPGLPHGHGAGWDPVRVPEIYAFADHQLKGNGPALARIVTQPVGRAIELEYESESPIEKATVHYLNEPLTYRKPKDDPKAKHSRPGPWMSMEAEVDAMTRTVKARLPDTGMTYYVNLEDARGLLISSRLVELEKPEPSSLKPSHAP</sequence>
<comment type="caution">
    <text evidence="4">The sequence shown here is derived from an EMBL/GenBank/DDBJ whole genome shotgun (WGS) entry which is preliminary data.</text>
</comment>
<feature type="chain" id="PRO_5036749289" evidence="2">
    <location>
        <begin position="22"/>
        <end position="424"/>
    </location>
</feature>
<dbReference type="GO" id="GO:0052689">
    <property type="term" value="F:carboxylic ester hydrolase activity"/>
    <property type="evidence" value="ECO:0007669"/>
    <property type="project" value="UniProtKB-ARBA"/>
</dbReference>
<feature type="signal peptide" evidence="2">
    <location>
        <begin position="1"/>
        <end position="21"/>
    </location>
</feature>
<dbReference type="EMBL" id="JAENII010000001">
    <property type="protein sequence ID" value="MBK1825546.1"/>
    <property type="molecule type" value="Genomic_DNA"/>
</dbReference>
<dbReference type="Gene3D" id="3.40.50.1820">
    <property type="entry name" value="alpha/beta hydrolase"/>
    <property type="match status" value="1"/>
</dbReference>
<dbReference type="PANTHER" id="PTHR22946:SF9">
    <property type="entry name" value="POLYKETIDE TRANSFERASE AF380"/>
    <property type="match status" value="1"/>
</dbReference>
<reference evidence="4" key="1">
    <citation type="submission" date="2021-01" db="EMBL/GenBank/DDBJ databases">
        <title>Modified the classification status of verrucomicrobia.</title>
        <authorList>
            <person name="Feng X."/>
        </authorList>
    </citation>
    <scope>NUCLEOTIDE SEQUENCE</scope>
    <source>
        <strain evidence="4">KCTC 22201</strain>
    </source>
</reference>
<protein>
    <submittedName>
        <fullName evidence="4">Acetylxylan esterase</fullName>
    </submittedName>
</protein>
<dbReference type="RefSeq" id="WP_200275276.1">
    <property type="nucleotide sequence ID" value="NZ_JAENII010000001.1"/>
</dbReference>
<keyword evidence="1" id="KW-0378">Hydrolase</keyword>
<accession>A0A934RBG0</accession>
<dbReference type="InterPro" id="IPR029058">
    <property type="entry name" value="AB_hydrolase_fold"/>
</dbReference>
<dbReference type="SUPFAM" id="SSF53474">
    <property type="entry name" value="alpha/beta-Hydrolases"/>
    <property type="match status" value="1"/>
</dbReference>
<dbReference type="PROSITE" id="PS00708">
    <property type="entry name" value="PRO_ENDOPEP_SER"/>
    <property type="match status" value="1"/>
</dbReference>
<gene>
    <name evidence="4" type="ORF">JIN81_00820</name>
</gene>
<dbReference type="GO" id="GO:0004252">
    <property type="term" value="F:serine-type endopeptidase activity"/>
    <property type="evidence" value="ECO:0007669"/>
    <property type="project" value="InterPro"/>
</dbReference>
<dbReference type="GO" id="GO:0006508">
    <property type="term" value="P:proteolysis"/>
    <property type="evidence" value="ECO:0007669"/>
    <property type="project" value="InterPro"/>
</dbReference>
<evidence type="ECO:0000313" key="4">
    <source>
        <dbReference type="EMBL" id="MBK1825546.1"/>
    </source>
</evidence>
<dbReference type="InterPro" id="IPR002471">
    <property type="entry name" value="Pept_S9_AS"/>
</dbReference>
<dbReference type="PANTHER" id="PTHR22946">
    <property type="entry name" value="DIENELACTONE HYDROLASE DOMAIN-CONTAINING PROTEIN-RELATED"/>
    <property type="match status" value="1"/>
</dbReference>
<evidence type="ECO:0000313" key="5">
    <source>
        <dbReference type="Proteomes" id="UP000658278"/>
    </source>
</evidence>
<dbReference type="Pfam" id="PF05448">
    <property type="entry name" value="AXE1"/>
    <property type="match status" value="1"/>
</dbReference>
<evidence type="ECO:0000256" key="1">
    <source>
        <dbReference type="ARBA" id="ARBA00022801"/>
    </source>
</evidence>
<keyword evidence="5" id="KW-1185">Reference proteome</keyword>